<sequence length="77" mass="8803">MNISDERIRFLIARPYAQRAAAAELAAHMSAGQTIDTLYRKVSTAAWNEIMQVLEQQAAEQIAEQIDEYQWEQNHPA</sequence>
<evidence type="ECO:0000313" key="2">
    <source>
        <dbReference type="EMBL" id="STR03043.1"/>
    </source>
</evidence>
<dbReference type="RefSeq" id="WP_115307171.1">
    <property type="nucleotide sequence ID" value="NZ_CP091516.1"/>
</dbReference>
<evidence type="ECO:0000313" key="3">
    <source>
        <dbReference type="EMBL" id="STR03066.1"/>
    </source>
</evidence>
<dbReference type="EMBL" id="UGJJ01000003">
    <property type="protein sequence ID" value="STR03066.1"/>
    <property type="molecule type" value="Genomic_DNA"/>
</dbReference>
<keyword evidence="4" id="KW-1185">Reference proteome</keyword>
<evidence type="ECO:0000313" key="1">
    <source>
        <dbReference type="EMBL" id="STQ99816.1"/>
    </source>
</evidence>
<dbReference type="EMBL" id="UGJJ01000001">
    <property type="protein sequence ID" value="STQ99816.1"/>
    <property type="molecule type" value="Genomic_DNA"/>
</dbReference>
<dbReference type="Proteomes" id="UP000254293">
    <property type="component" value="Unassembled WGS sequence"/>
</dbReference>
<dbReference type="EMBL" id="UGJJ01000002">
    <property type="protein sequence ID" value="STR03043.1"/>
    <property type="molecule type" value="Genomic_DNA"/>
</dbReference>
<proteinExistence type="predicted"/>
<gene>
    <name evidence="1" type="ORF">NCTC13336_00002</name>
    <name evidence="2" type="ORF">NCTC13336_01935</name>
    <name evidence="3" type="ORF">NCTC13336_01958</name>
</gene>
<name>A0A377R3J0_9NEIS</name>
<accession>A0A377R3J0</accession>
<organism evidence="3 4">
    <name type="scientific">Kingella potus</name>
    <dbReference type="NCBI Taxonomy" id="265175"/>
    <lineage>
        <taxon>Bacteria</taxon>
        <taxon>Pseudomonadati</taxon>
        <taxon>Pseudomonadota</taxon>
        <taxon>Betaproteobacteria</taxon>
        <taxon>Neisseriales</taxon>
        <taxon>Neisseriaceae</taxon>
        <taxon>Kingella</taxon>
    </lineage>
</organism>
<evidence type="ECO:0000313" key="4">
    <source>
        <dbReference type="Proteomes" id="UP000254293"/>
    </source>
</evidence>
<reference evidence="3 4" key="1">
    <citation type="submission" date="2018-06" db="EMBL/GenBank/DDBJ databases">
        <authorList>
            <consortium name="Pathogen Informatics"/>
            <person name="Doyle S."/>
        </authorList>
    </citation>
    <scope>NUCLEOTIDE SEQUENCE [LARGE SCALE GENOMIC DNA]</scope>
    <source>
        <strain evidence="3 4">NCTC13336</strain>
    </source>
</reference>
<protein>
    <submittedName>
        <fullName evidence="3">Uncharacterized protein</fullName>
    </submittedName>
</protein>
<dbReference type="AlphaFoldDB" id="A0A377R3J0"/>